<reference evidence="8 9" key="1">
    <citation type="submission" date="2019-07" db="EMBL/GenBank/DDBJ databases">
        <title>Full genome sequence of Luteimonas sp. Gr-4.</title>
        <authorList>
            <person name="Im W.-T."/>
        </authorList>
    </citation>
    <scope>NUCLEOTIDE SEQUENCE [LARGE SCALE GENOMIC DNA]</scope>
    <source>
        <strain evidence="8 9">Gr-4</strain>
    </source>
</reference>
<dbReference type="PANTHER" id="PTHR38469:SF1">
    <property type="entry name" value="PERIPLASMIC PEPTIDASE SUBFAMILY S1B"/>
    <property type="match status" value="1"/>
</dbReference>
<evidence type="ECO:0000256" key="1">
    <source>
        <dbReference type="ARBA" id="ARBA00010491"/>
    </source>
</evidence>
<comment type="similarity">
    <text evidence="1 6">Belongs to the peptidase S46 family.</text>
</comment>
<dbReference type="Proteomes" id="UP000316584">
    <property type="component" value="Chromosome"/>
</dbReference>
<feature type="coiled-coil region" evidence="7">
    <location>
        <begin position="296"/>
        <end position="323"/>
    </location>
</feature>
<keyword evidence="3 6" id="KW-0645">Protease</keyword>
<evidence type="ECO:0000256" key="4">
    <source>
        <dbReference type="ARBA" id="ARBA00022729"/>
    </source>
</evidence>
<dbReference type="InterPro" id="IPR019500">
    <property type="entry name" value="Pep_S46"/>
</dbReference>
<dbReference type="InterPro" id="IPR009003">
    <property type="entry name" value="Peptidase_S1_PA"/>
</dbReference>
<keyword evidence="7" id="KW-0175">Coiled coil</keyword>
<gene>
    <name evidence="8" type="ORF">FPZ22_10945</name>
</gene>
<dbReference type="GO" id="GO:0008239">
    <property type="term" value="F:dipeptidyl-peptidase activity"/>
    <property type="evidence" value="ECO:0007669"/>
    <property type="project" value="UniProtKB-UniRule"/>
</dbReference>
<name>A0A518N7P6_9GAMM</name>
<evidence type="ECO:0000313" key="8">
    <source>
        <dbReference type="EMBL" id="QDW67943.1"/>
    </source>
</evidence>
<evidence type="ECO:0000256" key="3">
    <source>
        <dbReference type="ARBA" id="ARBA00022670"/>
    </source>
</evidence>
<keyword evidence="2 6" id="KW-0031">Aminopeptidase</keyword>
<keyword evidence="6" id="KW-0720">Serine protease</keyword>
<evidence type="ECO:0000313" key="9">
    <source>
        <dbReference type="Proteomes" id="UP000316584"/>
    </source>
</evidence>
<protein>
    <recommendedName>
        <fullName evidence="6">Dipeptidyl-peptidase</fullName>
        <ecNumber evidence="6">3.4.14.-</ecNumber>
    </recommendedName>
</protein>
<dbReference type="OrthoDB" id="9805367at2"/>
<dbReference type="Gene3D" id="2.40.10.10">
    <property type="entry name" value="Trypsin-like serine proteases"/>
    <property type="match status" value="1"/>
</dbReference>
<dbReference type="InterPro" id="IPR043504">
    <property type="entry name" value="Peptidase_S1_PA_chymotrypsin"/>
</dbReference>
<dbReference type="EMBL" id="CP042218">
    <property type="protein sequence ID" value="QDW67943.1"/>
    <property type="molecule type" value="Genomic_DNA"/>
</dbReference>
<dbReference type="KEGG" id="lug:FPZ22_10945"/>
<dbReference type="EC" id="3.4.14.-" evidence="6"/>
<evidence type="ECO:0000256" key="5">
    <source>
        <dbReference type="ARBA" id="ARBA00022801"/>
    </source>
</evidence>
<dbReference type="GO" id="GO:0070009">
    <property type="term" value="F:serine-type aminopeptidase activity"/>
    <property type="evidence" value="ECO:0007669"/>
    <property type="project" value="UniProtKB-UniRule"/>
</dbReference>
<keyword evidence="4" id="KW-0732">Signal</keyword>
<organism evidence="8 9">
    <name type="scientific">Luteimonas granuli</name>
    <dbReference type="NCBI Taxonomy" id="1176533"/>
    <lineage>
        <taxon>Bacteria</taxon>
        <taxon>Pseudomonadati</taxon>
        <taxon>Pseudomonadota</taxon>
        <taxon>Gammaproteobacteria</taxon>
        <taxon>Lysobacterales</taxon>
        <taxon>Lysobacteraceae</taxon>
        <taxon>Luteimonas</taxon>
    </lineage>
</organism>
<accession>A0A518N7P6</accession>
<dbReference type="GO" id="GO:0043171">
    <property type="term" value="P:peptide catabolic process"/>
    <property type="evidence" value="ECO:0007669"/>
    <property type="project" value="UniProtKB-UniRule"/>
</dbReference>
<sequence length="706" mass="76673">MWLPSQLPGIEEAMRGSGFQGDPKDLSDLSRPPMSAVVSLGGCTASFVSPQGLVVTNHHCAHGAIQLNSTPENNLIVNGFNAATMADEVSAGPGARVLVTDRFERITERILARARGKTGRAYHDAVEAASKAAVAECEAEPGYRCSVVDMYYGTDFHLIRQLEIRDVRLVYAPPDAIGSYGDEIDNFMWPRHSGDFTFYRAYVGPDGRPAAYSPDNVPFRPAAWLTVSTEPLAEGDFAMLAGYPGRTFRHRTAAEFADQVEWQLPSRVELMSALLAAVERATAGDADAGVRYAAQVASLKNTLKRAQGELDGLRRSHAVAERRTQEAAMLAWLPSQPDAAAIRADIDAAAEVIASARGTRERDQLFGLMQAQTQLLRGAMQLQRLALERGKPDAEREAGYQLRDEARIEAALRQAQRRYAPAVERAILAELLARHRALPADQRVPEIEAVFGADAASAAAALEALYSTTALADEAERLRLLAAAPPEVRASTDPLMRAAATLQQAALRLEDEDKARAGELLRLRPAYMRGMIGHARSEGRAVYPDANSTLRVSHGRIESLQPRDAVSYAPLTTVEGIVEKHTGVAPFDAPAPLLDAIARRDFGATVDPGLGTQTVNFLTNLDTTGGNSGSPVMDARGRLIGLNFDSNWEAVSASWKFDPRYKRAIHVDARYMRWIMARVYPAPQLLHEMGLPLDGADRAPAEADGR</sequence>
<evidence type="ECO:0000256" key="6">
    <source>
        <dbReference type="RuleBase" id="RU366067"/>
    </source>
</evidence>
<proteinExistence type="inferred from homology"/>
<comment type="function">
    <text evidence="6">Catalyzes the removal of dipeptides from the N-terminus of oligopeptides.</text>
</comment>
<dbReference type="FunFam" id="2.40.10.10:FF:000102">
    <property type="entry name" value="Dipeptidyl-peptidase 7"/>
    <property type="match status" value="1"/>
</dbReference>
<keyword evidence="5 6" id="KW-0378">Hydrolase</keyword>
<dbReference type="GO" id="GO:0006508">
    <property type="term" value="P:proteolysis"/>
    <property type="evidence" value="ECO:0007669"/>
    <property type="project" value="UniProtKB-KW"/>
</dbReference>
<dbReference type="SUPFAM" id="SSF50494">
    <property type="entry name" value="Trypsin-like serine proteases"/>
    <property type="match status" value="1"/>
</dbReference>
<evidence type="ECO:0000256" key="7">
    <source>
        <dbReference type="SAM" id="Coils"/>
    </source>
</evidence>
<keyword evidence="9" id="KW-1185">Reference proteome</keyword>
<dbReference type="AlphaFoldDB" id="A0A518N7P6"/>
<evidence type="ECO:0000256" key="2">
    <source>
        <dbReference type="ARBA" id="ARBA00022438"/>
    </source>
</evidence>
<dbReference type="PANTHER" id="PTHR38469">
    <property type="entry name" value="PERIPLASMIC PEPTIDASE SUBFAMILY S1B"/>
    <property type="match status" value="1"/>
</dbReference>
<dbReference type="Pfam" id="PF10459">
    <property type="entry name" value="Peptidase_S46"/>
    <property type="match status" value="1"/>
</dbReference>